<dbReference type="Pfam" id="PF13340">
    <property type="entry name" value="DUF4096"/>
    <property type="match status" value="1"/>
</dbReference>
<proteinExistence type="predicted"/>
<protein>
    <submittedName>
        <fullName evidence="2">Transposase</fullName>
    </submittedName>
</protein>
<evidence type="ECO:0000313" key="3">
    <source>
        <dbReference type="Proteomes" id="UP001234216"/>
    </source>
</evidence>
<dbReference type="EMBL" id="JAUSZV010000001">
    <property type="protein sequence ID" value="MDQ0904111.1"/>
    <property type="molecule type" value="Genomic_DNA"/>
</dbReference>
<dbReference type="InterPro" id="IPR025161">
    <property type="entry name" value="IS402-like_dom"/>
</dbReference>
<feature type="domain" description="Insertion element IS402-like" evidence="1">
    <location>
        <begin position="8"/>
        <end position="46"/>
    </location>
</feature>
<evidence type="ECO:0000313" key="2">
    <source>
        <dbReference type="EMBL" id="MDQ0904111.1"/>
    </source>
</evidence>
<name>A0AAW8F243_9ACTN</name>
<evidence type="ECO:0000259" key="1">
    <source>
        <dbReference type="Pfam" id="PF13340"/>
    </source>
</evidence>
<organism evidence="2 3">
    <name type="scientific">Streptomyces canus</name>
    <dbReference type="NCBI Taxonomy" id="58343"/>
    <lineage>
        <taxon>Bacteria</taxon>
        <taxon>Bacillati</taxon>
        <taxon>Actinomycetota</taxon>
        <taxon>Actinomycetes</taxon>
        <taxon>Kitasatosporales</taxon>
        <taxon>Streptomycetaceae</taxon>
        <taxon>Streptomyces</taxon>
        <taxon>Streptomyces aurantiacus group</taxon>
    </lineage>
</organism>
<sequence length="50" mass="5691">MIAAWKAAHPSVSGHQGRYAMREIVTALLYQGRTGCQWELLPHAFRRPAR</sequence>
<reference evidence="2" key="1">
    <citation type="submission" date="2023-07" db="EMBL/GenBank/DDBJ databases">
        <title>Comparative genomics of wheat-associated soil bacteria to identify genetic determinants of phenazine resistance.</title>
        <authorList>
            <person name="Mouncey N."/>
        </authorList>
    </citation>
    <scope>NUCLEOTIDE SEQUENCE</scope>
    <source>
        <strain evidence="2">V4I22</strain>
    </source>
</reference>
<dbReference type="AlphaFoldDB" id="A0AAW8F243"/>
<accession>A0AAW8F243</accession>
<dbReference type="Proteomes" id="UP001234216">
    <property type="component" value="Unassembled WGS sequence"/>
</dbReference>
<gene>
    <name evidence="2" type="ORF">QFZ22_000096</name>
</gene>
<comment type="caution">
    <text evidence="2">The sequence shown here is derived from an EMBL/GenBank/DDBJ whole genome shotgun (WGS) entry which is preliminary data.</text>
</comment>